<dbReference type="EMBL" id="GBRH01235038">
    <property type="protein sequence ID" value="JAD62857.1"/>
    <property type="molecule type" value="Transcribed_RNA"/>
</dbReference>
<name>A0A0A9BUA6_ARUDO</name>
<proteinExistence type="predicted"/>
<accession>A0A0A9BUA6</accession>
<organism evidence="1">
    <name type="scientific">Arundo donax</name>
    <name type="common">Giant reed</name>
    <name type="synonym">Donax arundinaceus</name>
    <dbReference type="NCBI Taxonomy" id="35708"/>
    <lineage>
        <taxon>Eukaryota</taxon>
        <taxon>Viridiplantae</taxon>
        <taxon>Streptophyta</taxon>
        <taxon>Embryophyta</taxon>
        <taxon>Tracheophyta</taxon>
        <taxon>Spermatophyta</taxon>
        <taxon>Magnoliopsida</taxon>
        <taxon>Liliopsida</taxon>
        <taxon>Poales</taxon>
        <taxon>Poaceae</taxon>
        <taxon>PACMAD clade</taxon>
        <taxon>Arundinoideae</taxon>
        <taxon>Arundineae</taxon>
        <taxon>Arundo</taxon>
    </lineage>
</organism>
<evidence type="ECO:0000313" key="1">
    <source>
        <dbReference type="EMBL" id="JAD62857.1"/>
    </source>
</evidence>
<reference evidence="1" key="1">
    <citation type="submission" date="2014-09" db="EMBL/GenBank/DDBJ databases">
        <authorList>
            <person name="Magalhaes I.L.F."/>
            <person name="Oliveira U."/>
            <person name="Santos F.R."/>
            <person name="Vidigal T.H.D.A."/>
            <person name="Brescovit A.D."/>
            <person name="Santos A.J."/>
        </authorList>
    </citation>
    <scope>NUCLEOTIDE SEQUENCE</scope>
    <source>
        <tissue evidence="1">Shoot tissue taken approximately 20 cm above the soil surface</tissue>
    </source>
</reference>
<reference evidence="1" key="2">
    <citation type="journal article" date="2015" name="Data Brief">
        <title>Shoot transcriptome of the giant reed, Arundo donax.</title>
        <authorList>
            <person name="Barrero R.A."/>
            <person name="Guerrero F.D."/>
            <person name="Moolhuijzen P."/>
            <person name="Goolsby J.A."/>
            <person name="Tidwell J."/>
            <person name="Bellgard S.E."/>
            <person name="Bellgard M.I."/>
        </authorList>
    </citation>
    <scope>NUCLEOTIDE SEQUENCE</scope>
    <source>
        <tissue evidence="1">Shoot tissue taken approximately 20 cm above the soil surface</tissue>
    </source>
</reference>
<protein>
    <submittedName>
        <fullName evidence="1">Uncharacterized protein</fullName>
    </submittedName>
</protein>
<sequence length="11" mass="1165">MAVSMALLQDS</sequence>